<dbReference type="AlphaFoldDB" id="A0A0C3ES41"/>
<dbReference type="HOGENOM" id="CLU_1587465_0_0_1"/>
<evidence type="ECO:0000313" key="1">
    <source>
        <dbReference type="EMBL" id="KIM70596.1"/>
    </source>
</evidence>
<proteinExistence type="predicted"/>
<reference evidence="1 2" key="1">
    <citation type="submission" date="2014-04" db="EMBL/GenBank/DDBJ databases">
        <authorList>
            <consortium name="DOE Joint Genome Institute"/>
            <person name="Kuo A."/>
            <person name="Kohler A."/>
            <person name="Nagy L.G."/>
            <person name="Floudas D."/>
            <person name="Copeland A."/>
            <person name="Barry K.W."/>
            <person name="Cichocki N."/>
            <person name="Veneault-Fourrey C."/>
            <person name="LaButti K."/>
            <person name="Lindquist E.A."/>
            <person name="Lipzen A."/>
            <person name="Lundell T."/>
            <person name="Morin E."/>
            <person name="Murat C."/>
            <person name="Sun H."/>
            <person name="Tunlid A."/>
            <person name="Henrissat B."/>
            <person name="Grigoriev I.V."/>
            <person name="Hibbett D.S."/>
            <person name="Martin F."/>
            <person name="Nordberg H.P."/>
            <person name="Cantor M.N."/>
            <person name="Hua S.X."/>
        </authorList>
    </citation>
    <scope>NUCLEOTIDE SEQUENCE [LARGE SCALE GENOMIC DNA]</scope>
    <source>
        <strain evidence="1 2">Foug A</strain>
    </source>
</reference>
<organism evidence="1 2">
    <name type="scientific">Scleroderma citrinum Foug A</name>
    <dbReference type="NCBI Taxonomy" id="1036808"/>
    <lineage>
        <taxon>Eukaryota</taxon>
        <taxon>Fungi</taxon>
        <taxon>Dikarya</taxon>
        <taxon>Basidiomycota</taxon>
        <taxon>Agaricomycotina</taxon>
        <taxon>Agaricomycetes</taxon>
        <taxon>Agaricomycetidae</taxon>
        <taxon>Boletales</taxon>
        <taxon>Sclerodermatineae</taxon>
        <taxon>Sclerodermataceae</taxon>
        <taxon>Scleroderma</taxon>
    </lineage>
</organism>
<sequence length="168" mass="18955">MLDRTQRRLTLPATCPHFPQGVRRSGEIQELGYILDAFKALANAWLPDSVFSVAIWARRFLSRLGSLAQRPLHAPHHTVPIVTPPSVSSVRRRQGLARLRDIRLLCLCIRDPVLLGSSHHAFLGEKTTPAPLHVFVILQGYVANTGIRTSWRDTQRTDICHISIDRRS</sequence>
<dbReference type="Proteomes" id="UP000053989">
    <property type="component" value="Unassembled WGS sequence"/>
</dbReference>
<keyword evidence="2" id="KW-1185">Reference proteome</keyword>
<dbReference type="InParanoid" id="A0A0C3ES41"/>
<dbReference type="EMBL" id="KN822004">
    <property type="protein sequence ID" value="KIM70596.1"/>
    <property type="molecule type" value="Genomic_DNA"/>
</dbReference>
<accession>A0A0C3ES41</accession>
<gene>
    <name evidence="1" type="ORF">SCLCIDRAFT_1206729</name>
</gene>
<protein>
    <submittedName>
        <fullName evidence="1">Uncharacterized protein</fullName>
    </submittedName>
</protein>
<name>A0A0C3ES41_9AGAM</name>
<evidence type="ECO:0000313" key="2">
    <source>
        <dbReference type="Proteomes" id="UP000053989"/>
    </source>
</evidence>
<reference evidence="2" key="2">
    <citation type="submission" date="2015-01" db="EMBL/GenBank/DDBJ databases">
        <title>Evolutionary Origins and Diversification of the Mycorrhizal Mutualists.</title>
        <authorList>
            <consortium name="DOE Joint Genome Institute"/>
            <consortium name="Mycorrhizal Genomics Consortium"/>
            <person name="Kohler A."/>
            <person name="Kuo A."/>
            <person name="Nagy L.G."/>
            <person name="Floudas D."/>
            <person name="Copeland A."/>
            <person name="Barry K.W."/>
            <person name="Cichocki N."/>
            <person name="Veneault-Fourrey C."/>
            <person name="LaButti K."/>
            <person name="Lindquist E.A."/>
            <person name="Lipzen A."/>
            <person name="Lundell T."/>
            <person name="Morin E."/>
            <person name="Murat C."/>
            <person name="Riley R."/>
            <person name="Ohm R."/>
            <person name="Sun H."/>
            <person name="Tunlid A."/>
            <person name="Henrissat B."/>
            <person name="Grigoriev I.V."/>
            <person name="Hibbett D.S."/>
            <person name="Martin F."/>
        </authorList>
    </citation>
    <scope>NUCLEOTIDE SEQUENCE [LARGE SCALE GENOMIC DNA]</scope>
    <source>
        <strain evidence="2">Foug A</strain>
    </source>
</reference>